<dbReference type="Pfam" id="PF00069">
    <property type="entry name" value="Pkinase"/>
    <property type="match status" value="1"/>
</dbReference>
<dbReference type="InterPro" id="IPR000719">
    <property type="entry name" value="Prot_kinase_dom"/>
</dbReference>
<dbReference type="GO" id="GO:0007165">
    <property type="term" value="P:signal transduction"/>
    <property type="evidence" value="ECO:0007669"/>
    <property type="project" value="TreeGrafter"/>
</dbReference>
<dbReference type="GO" id="GO:0005737">
    <property type="term" value="C:cytoplasm"/>
    <property type="evidence" value="ECO:0007669"/>
    <property type="project" value="TreeGrafter"/>
</dbReference>
<dbReference type="OMA" id="QHLAMEC"/>
<proteinExistence type="inferred from homology"/>
<dbReference type="GO" id="GO:0005634">
    <property type="term" value="C:nucleus"/>
    <property type="evidence" value="ECO:0007669"/>
    <property type="project" value="TreeGrafter"/>
</dbReference>
<accession>G0R5W3</accession>
<dbReference type="Gene3D" id="3.30.200.20">
    <property type="entry name" value="Phosphorylase Kinase, domain 1"/>
    <property type="match status" value="1"/>
</dbReference>
<keyword evidence="3 9" id="KW-0808">Transferase</keyword>
<comment type="similarity">
    <text evidence="1">Belongs to the protein kinase superfamily. CMGC Ser/Thr protein kinase family. GSK-3 subfamily.</text>
</comment>
<reference evidence="9 10" key="1">
    <citation type="submission" date="2011-07" db="EMBL/GenBank/DDBJ databases">
        <authorList>
            <person name="Coyne R."/>
            <person name="Brami D."/>
            <person name="Johnson J."/>
            <person name="Hostetler J."/>
            <person name="Hannick L."/>
            <person name="Clark T."/>
            <person name="Cassidy-Hanley D."/>
            <person name="Inman J."/>
        </authorList>
    </citation>
    <scope>NUCLEOTIDE SEQUENCE [LARGE SCALE GENOMIC DNA]</scope>
    <source>
        <strain evidence="9 10">G5</strain>
    </source>
</reference>
<dbReference type="InParanoid" id="G0R5W3"/>
<evidence type="ECO:0000313" key="9">
    <source>
        <dbReference type="EMBL" id="EGR27140.1"/>
    </source>
</evidence>
<dbReference type="GO" id="GO:0050321">
    <property type="term" value="F:tau-protein kinase activity"/>
    <property type="evidence" value="ECO:0007669"/>
    <property type="project" value="UniProtKB-EC"/>
</dbReference>
<dbReference type="FunFam" id="1.10.510.10:FF:000082">
    <property type="entry name" value="Shaggy-related protein kinase kappa"/>
    <property type="match status" value="1"/>
</dbReference>
<dbReference type="PANTHER" id="PTHR24057:SF0">
    <property type="entry name" value="PROTEIN KINASE SHAGGY-RELATED"/>
    <property type="match status" value="1"/>
</dbReference>
<evidence type="ECO:0000256" key="1">
    <source>
        <dbReference type="ARBA" id="ARBA00005527"/>
    </source>
</evidence>
<name>G0R5W3_ICHMU</name>
<dbReference type="RefSeq" id="XP_004024024.1">
    <property type="nucleotide sequence ID" value="XM_004023975.1"/>
</dbReference>
<sequence length="283" mass="32972">MMKEIGYHTNLINLKHYFYTNGDNNNELYLNLVMDYIPETLYRVVKYYSKKQKGNFPNILLKLYSYQLIRALGYIQTLGICHRDIKPTNVLVDPRNHSLKMCDFGSAKKLISGEANISYICSRYYRAPELMFMATQYTTSIDIWSVGCVIAEMVLGEPIFAGESSVDQLVEIIKVLGTPSTQQIQIMNQDHQQSKLPQIQPTPWNKVFQNCKVDPLAVDLISKMLIYNPEKRIKPLQALQHLYFKEIKNSKCKINGKNLPELFDFTIGFLFYFYIIFIYLIIR</sequence>
<evidence type="ECO:0000256" key="5">
    <source>
        <dbReference type="ARBA" id="ARBA00022777"/>
    </source>
</evidence>
<dbReference type="InterPro" id="IPR008271">
    <property type="entry name" value="Ser/Thr_kinase_AS"/>
</dbReference>
<dbReference type="InterPro" id="IPR011009">
    <property type="entry name" value="Kinase-like_dom_sf"/>
</dbReference>
<evidence type="ECO:0000256" key="2">
    <source>
        <dbReference type="ARBA" id="ARBA00022527"/>
    </source>
</evidence>
<evidence type="ECO:0000256" key="6">
    <source>
        <dbReference type="ARBA" id="ARBA00022840"/>
    </source>
</evidence>
<dbReference type="InterPro" id="IPR050591">
    <property type="entry name" value="GSK-3"/>
</dbReference>
<dbReference type="OrthoDB" id="272141at2759"/>
<keyword evidence="2" id="KW-0723">Serine/threonine-protein kinase</keyword>
<evidence type="ECO:0000259" key="8">
    <source>
        <dbReference type="PROSITE" id="PS50011"/>
    </source>
</evidence>
<evidence type="ECO:0000256" key="7">
    <source>
        <dbReference type="SAM" id="Phobius"/>
    </source>
</evidence>
<dbReference type="PANTHER" id="PTHR24057">
    <property type="entry name" value="GLYCOGEN SYNTHASE KINASE-3 ALPHA"/>
    <property type="match status" value="1"/>
</dbReference>
<dbReference type="SUPFAM" id="SSF56112">
    <property type="entry name" value="Protein kinase-like (PK-like)"/>
    <property type="match status" value="1"/>
</dbReference>
<keyword evidence="4" id="KW-0547">Nucleotide-binding</keyword>
<dbReference type="GeneID" id="14903187"/>
<keyword evidence="10" id="KW-1185">Reference proteome</keyword>
<dbReference type="InterPro" id="IPR039192">
    <property type="entry name" value="STKc_GSK3"/>
</dbReference>
<dbReference type="Proteomes" id="UP000008983">
    <property type="component" value="Unassembled WGS sequence"/>
</dbReference>
<keyword evidence="6" id="KW-0067">ATP-binding</keyword>
<dbReference type="PROSITE" id="PS00108">
    <property type="entry name" value="PROTEIN_KINASE_ST"/>
    <property type="match status" value="1"/>
</dbReference>
<keyword evidence="7" id="KW-0472">Membrane</keyword>
<dbReference type="SMART" id="SM00220">
    <property type="entry name" value="S_TKc"/>
    <property type="match status" value="1"/>
</dbReference>
<dbReference type="CDD" id="cd14137">
    <property type="entry name" value="STKc_GSK3"/>
    <property type="match status" value="1"/>
</dbReference>
<dbReference type="eggNOG" id="KOG0658">
    <property type="taxonomic scope" value="Eukaryota"/>
</dbReference>
<dbReference type="Gene3D" id="1.10.510.10">
    <property type="entry name" value="Transferase(Phosphotransferase) domain 1"/>
    <property type="match status" value="1"/>
</dbReference>
<dbReference type="EMBL" id="GL984387">
    <property type="protein sequence ID" value="EGR27140.1"/>
    <property type="molecule type" value="Genomic_DNA"/>
</dbReference>
<protein>
    <submittedName>
        <fullName evidence="9">Protein kinase domain protein</fullName>
        <ecNumber evidence="9">2.7.11.26</ecNumber>
    </submittedName>
</protein>
<dbReference type="STRING" id="857967.G0R5W3"/>
<evidence type="ECO:0000256" key="3">
    <source>
        <dbReference type="ARBA" id="ARBA00022679"/>
    </source>
</evidence>
<evidence type="ECO:0000256" key="4">
    <source>
        <dbReference type="ARBA" id="ARBA00022741"/>
    </source>
</evidence>
<keyword evidence="7" id="KW-0812">Transmembrane</keyword>
<gene>
    <name evidence="9" type="ORF">IMG5_201650</name>
</gene>
<evidence type="ECO:0000313" key="10">
    <source>
        <dbReference type="Proteomes" id="UP000008983"/>
    </source>
</evidence>
<dbReference type="EC" id="2.7.11.26" evidence="9"/>
<organism evidence="9 10">
    <name type="scientific">Ichthyophthirius multifiliis</name>
    <name type="common">White spot disease agent</name>
    <name type="synonym">Ich</name>
    <dbReference type="NCBI Taxonomy" id="5932"/>
    <lineage>
        <taxon>Eukaryota</taxon>
        <taxon>Sar</taxon>
        <taxon>Alveolata</taxon>
        <taxon>Ciliophora</taxon>
        <taxon>Intramacronucleata</taxon>
        <taxon>Oligohymenophorea</taxon>
        <taxon>Hymenostomatida</taxon>
        <taxon>Ophryoglenina</taxon>
        <taxon>Ichthyophthirius</taxon>
    </lineage>
</organism>
<keyword evidence="7" id="KW-1133">Transmembrane helix</keyword>
<dbReference type="AlphaFoldDB" id="G0R5W3"/>
<keyword evidence="5 9" id="KW-0418">Kinase</keyword>
<dbReference type="GO" id="GO:0030154">
    <property type="term" value="P:cell differentiation"/>
    <property type="evidence" value="ECO:0007669"/>
    <property type="project" value="TreeGrafter"/>
</dbReference>
<dbReference type="GO" id="GO:0005524">
    <property type="term" value="F:ATP binding"/>
    <property type="evidence" value="ECO:0007669"/>
    <property type="project" value="UniProtKB-KW"/>
</dbReference>
<feature type="transmembrane region" description="Helical" evidence="7">
    <location>
        <begin position="262"/>
        <end position="282"/>
    </location>
</feature>
<feature type="domain" description="Protein kinase" evidence="8">
    <location>
        <begin position="1"/>
        <end position="244"/>
    </location>
</feature>
<dbReference type="PROSITE" id="PS50011">
    <property type="entry name" value="PROTEIN_KINASE_DOM"/>
    <property type="match status" value="1"/>
</dbReference>